<dbReference type="OMA" id="WQDATHP"/>
<accession>V5GP79</accession>
<evidence type="ECO:0000313" key="3">
    <source>
        <dbReference type="Proteomes" id="UP000019377"/>
    </source>
</evidence>
<feature type="region of interest" description="Disordered" evidence="1">
    <location>
        <begin position="1"/>
        <end position="50"/>
    </location>
</feature>
<dbReference type="STRING" id="1365824.V5GP79"/>
<evidence type="ECO:0000256" key="1">
    <source>
        <dbReference type="SAM" id="MobiDB-lite"/>
    </source>
</evidence>
<dbReference type="InterPro" id="IPR009836">
    <property type="entry name" value="GRDP-like"/>
</dbReference>
<sequence length="861" mass="95331">MARTTTPPLSNGSTSSSDDSPSEQQPTSSHLPDYGFATGSAPQPSTSADVEKITATLQSASIKICDGPGLTPEERKELEKALQDGVRVGLINTSAQRFCSLDRLKDHLKLLDLFDRLREAVHKGTEYFDYPSCHQDAGHIDEPGIDAPPPPYAPAADPVPQVHPKTGLRPTKEEADKAAAELSQQLLQERRWNIFLNRAAYRVELWCQNVLSSSKLNNHYNTVLKPQRDQDTTKAPLDGFDLPDFALPPIDVALMLHAYHLNPLHKEEDTQRLRSRYNLFNFDYPLRQLAQRAHSTLPILNNVEPAKTFWNEAVTAKRSKQPWDLSLQPPPGHPTHAQETYGGSIFGLSIDCPRCKTSQFIPWTGVGDKPQQLGLGETGWQRTCSDQGCGQSIAAEHLQMRRFLDHYALWRTSTHRPQKVLYPEGVFWMAGTKLADPHRQNVAIDNLGGALLEPIFRSEKPCRILYANRYVTHKPGKGHSTQEITEIAEQCDYNFITFRKWFEDRWMSDAVSPRLNSDQAKGQQMARIAAVMRCYQTGNAAAFGEASCDLVDAVKRQTSFNKEMEKLGWSKHPDLLDQGALDDVLSRSLIRYYKFLDLMASTHTLLTPTLDIDLCWHTHQLQAKYYDQSFRLVGRFINHDDAIETGILKNAFDVTATLWKDRYGQPFSLCGCIYNNPGTVKKLKGFLGGNSTAAESSDAANEKSSGFASRLKGKWRAAKALNGDQQDHTTHWQDATHPSAHQAVIVKEAEESHDKLREQMVKEWAQGKRREGHESAFVFGYNTPGLYPFYHSPLYSTHVVSRGSTGDAVNAYTTYGAYGLMAVSMNPVGGFAAGYSLGLMGAAGVGCGGGGGGCGGGGGGC</sequence>
<dbReference type="PANTHER" id="PTHR34365">
    <property type="entry name" value="ENOLASE (DUF1399)"/>
    <property type="match status" value="1"/>
</dbReference>
<dbReference type="HOGENOM" id="CLU_010169_0_0_1"/>
<dbReference type="Proteomes" id="UP000019377">
    <property type="component" value="Unassembled WGS sequence"/>
</dbReference>
<reference evidence="3" key="1">
    <citation type="journal article" date="2013" name="Genome Announc.">
        <title>Draft genome sequence of Pseudozyma brasiliensis sp. nov. strain GHG001, a high producer of endo-1,4-xylanase isolated from an insect pest of sugarcane.</title>
        <authorList>
            <person name="Oliveira J.V.D.C."/>
            <person name="dos Santos R.A.C."/>
            <person name="Borges T.A."/>
            <person name="Riano-Pachon D.M."/>
            <person name="Goldman G.H."/>
        </authorList>
    </citation>
    <scope>NUCLEOTIDE SEQUENCE [LARGE SCALE GENOMIC DNA]</scope>
    <source>
        <strain evidence="3">GHG001</strain>
    </source>
</reference>
<dbReference type="RefSeq" id="XP_016292756.1">
    <property type="nucleotide sequence ID" value="XM_016437280.1"/>
</dbReference>
<dbReference type="EMBL" id="KI545862">
    <property type="protein sequence ID" value="EST07767.1"/>
    <property type="molecule type" value="Genomic_DNA"/>
</dbReference>
<dbReference type="PANTHER" id="PTHR34365:SF7">
    <property type="entry name" value="GLYCINE-RICH DOMAIN-CONTAINING PROTEIN 1"/>
    <property type="match status" value="1"/>
</dbReference>
<evidence type="ECO:0000313" key="2">
    <source>
        <dbReference type="EMBL" id="EST07767.1"/>
    </source>
</evidence>
<name>V5GP79_KALBG</name>
<dbReference type="GeneID" id="27419952"/>
<dbReference type="OrthoDB" id="2684236at2759"/>
<feature type="compositionally biased region" description="Low complexity" evidence="1">
    <location>
        <begin position="1"/>
        <end position="29"/>
    </location>
</feature>
<dbReference type="Pfam" id="PF07173">
    <property type="entry name" value="GRDP-like"/>
    <property type="match status" value="1"/>
</dbReference>
<protein>
    <submittedName>
        <fullName evidence="2">Uncharacterized protein</fullName>
    </submittedName>
</protein>
<keyword evidence="3" id="KW-1185">Reference proteome</keyword>
<organism evidence="2 3">
    <name type="scientific">Kalmanozyma brasiliensis (strain GHG001)</name>
    <name type="common">Yeast</name>
    <name type="synonym">Pseudozyma brasiliensis</name>
    <dbReference type="NCBI Taxonomy" id="1365824"/>
    <lineage>
        <taxon>Eukaryota</taxon>
        <taxon>Fungi</taxon>
        <taxon>Dikarya</taxon>
        <taxon>Basidiomycota</taxon>
        <taxon>Ustilaginomycotina</taxon>
        <taxon>Ustilaginomycetes</taxon>
        <taxon>Ustilaginales</taxon>
        <taxon>Ustilaginaceae</taxon>
        <taxon>Kalmanozyma</taxon>
    </lineage>
</organism>
<dbReference type="AlphaFoldDB" id="V5GP79"/>
<proteinExistence type="predicted"/>
<gene>
    <name evidence="2" type="ORF">PSEUBRA_SCAF2g02883</name>
</gene>
<dbReference type="eggNOG" id="ENOG502QU5V">
    <property type="taxonomic scope" value="Eukaryota"/>
</dbReference>